<dbReference type="EMBL" id="KQ421866">
    <property type="protein sequence ID" value="KOF76121.1"/>
    <property type="molecule type" value="Genomic_DNA"/>
</dbReference>
<organism evidence="1">
    <name type="scientific">Octopus bimaculoides</name>
    <name type="common">California two-spotted octopus</name>
    <dbReference type="NCBI Taxonomy" id="37653"/>
    <lineage>
        <taxon>Eukaryota</taxon>
        <taxon>Metazoa</taxon>
        <taxon>Spiralia</taxon>
        <taxon>Lophotrochozoa</taxon>
        <taxon>Mollusca</taxon>
        <taxon>Cephalopoda</taxon>
        <taxon>Coleoidea</taxon>
        <taxon>Octopodiformes</taxon>
        <taxon>Octopoda</taxon>
        <taxon>Incirrata</taxon>
        <taxon>Octopodidae</taxon>
        <taxon>Octopus</taxon>
    </lineage>
</organism>
<name>A0A0L8GGK8_OCTBM</name>
<gene>
    <name evidence="1" type="ORF">OCBIM_22033766mg</name>
</gene>
<sequence>MNEFQSVLVHIQIHACEVKVVNHSCRFKSYYGHCIVTRVKTHYNMLQFISQMKQASPLPHA</sequence>
<evidence type="ECO:0000313" key="1">
    <source>
        <dbReference type="EMBL" id="KOF76121.1"/>
    </source>
</evidence>
<reference evidence="1" key="1">
    <citation type="submission" date="2015-07" db="EMBL/GenBank/DDBJ databases">
        <title>MeaNS - Measles Nucleotide Surveillance Program.</title>
        <authorList>
            <person name="Tran T."/>
            <person name="Druce J."/>
        </authorList>
    </citation>
    <scope>NUCLEOTIDE SEQUENCE</scope>
    <source>
        <strain evidence="1">UCB-OBI-ISO-001</strain>
        <tissue evidence="1">Gonad</tissue>
    </source>
</reference>
<protein>
    <submittedName>
        <fullName evidence="1">Uncharacterized protein</fullName>
    </submittedName>
</protein>
<accession>A0A0L8GGK8</accession>
<proteinExistence type="predicted"/>
<dbReference type="AlphaFoldDB" id="A0A0L8GGK8"/>